<dbReference type="KEGG" id="vg:77937045"/>
<accession>A0A5C1K9Q8</accession>
<organism evidence="1 2">
    <name type="scientific">Pseudomonas phage vB_PaeM_PS119XW</name>
    <dbReference type="NCBI Taxonomy" id="2601632"/>
    <lineage>
        <taxon>Viruses</taxon>
        <taxon>Duplodnaviria</taxon>
        <taxon>Heunggongvirae</taxon>
        <taxon>Uroviricota</taxon>
        <taxon>Caudoviricetes</taxon>
        <taxon>Chimalliviridae</taxon>
        <taxon>Pawinskivirus</taxon>
        <taxon>Pawinskivirus PS119XW</taxon>
    </lineage>
</organism>
<sequence>MDTDKRYQELWKKTIVMVVTDTVMSHPSCLDKEHVHFCDGTQVIIGDTSFDPEVKTWTIAVGTGPGILHFDVTVHDGGVIINDYASRGCIESAELYRDCAQVLVKWAEYVTR</sequence>
<dbReference type="RefSeq" id="YP_010661035.1">
    <property type="nucleotide sequence ID" value="NC_070882.1"/>
</dbReference>
<dbReference type="GeneID" id="77937045"/>
<reference evidence="1 2" key="1">
    <citation type="submission" date="2019-06" db="EMBL/GenBank/DDBJ databases">
        <title>A distant relative of Phikzvirus genus phages from a therapeutic phage collection.</title>
        <authorList>
            <person name="Hejnowicz M.S."/>
            <person name="Dabrowski K."/>
            <person name="Gawor J."/>
            <person name="Weber-Dabrowska B."/>
            <person name="Gromadka R."/>
            <person name="Lobocka M.B."/>
        </authorList>
    </citation>
    <scope>NUCLEOTIDE SEQUENCE [LARGE SCALE GENOMIC DNA]</scope>
</reference>
<keyword evidence="2" id="KW-1185">Reference proteome</keyword>
<proteinExistence type="predicted"/>
<evidence type="ECO:0000313" key="1">
    <source>
        <dbReference type="EMBL" id="QEM42024.1"/>
    </source>
</evidence>
<dbReference type="EMBL" id="MN103543">
    <property type="protein sequence ID" value="QEM42024.1"/>
    <property type="molecule type" value="Genomic_DNA"/>
</dbReference>
<dbReference type="Proteomes" id="UP000322144">
    <property type="component" value="Segment"/>
</dbReference>
<protein>
    <submittedName>
        <fullName evidence="1">Uncharacterized protein</fullName>
    </submittedName>
</protein>
<evidence type="ECO:0000313" key="2">
    <source>
        <dbReference type="Proteomes" id="UP000322144"/>
    </source>
</evidence>
<name>A0A5C1K9Q8_9CAUD</name>